<evidence type="ECO:0000313" key="2">
    <source>
        <dbReference type="WBParaSite" id="JU765_v2.g2369.t1"/>
    </source>
</evidence>
<protein>
    <submittedName>
        <fullName evidence="2">Suppressor of white apricot N-terminal domain-containing protein</fullName>
    </submittedName>
</protein>
<proteinExistence type="predicted"/>
<accession>A0AC34R0X6</accession>
<organism evidence="1 2">
    <name type="scientific">Panagrolaimus sp. JU765</name>
    <dbReference type="NCBI Taxonomy" id="591449"/>
    <lineage>
        <taxon>Eukaryota</taxon>
        <taxon>Metazoa</taxon>
        <taxon>Ecdysozoa</taxon>
        <taxon>Nematoda</taxon>
        <taxon>Chromadorea</taxon>
        <taxon>Rhabditida</taxon>
        <taxon>Tylenchina</taxon>
        <taxon>Panagrolaimomorpha</taxon>
        <taxon>Panagrolaimoidea</taxon>
        <taxon>Panagrolaimidae</taxon>
        <taxon>Panagrolaimus</taxon>
    </lineage>
</organism>
<dbReference type="WBParaSite" id="JU765_v2.g2369.t1">
    <property type="protein sequence ID" value="JU765_v2.g2369.t1"/>
    <property type="gene ID" value="JU765_v2.g2369"/>
</dbReference>
<dbReference type="Proteomes" id="UP000887576">
    <property type="component" value="Unplaced"/>
</dbReference>
<evidence type="ECO:0000313" key="1">
    <source>
        <dbReference type="Proteomes" id="UP000887576"/>
    </source>
</evidence>
<reference evidence="2" key="1">
    <citation type="submission" date="2022-11" db="UniProtKB">
        <authorList>
            <consortium name="WormBaseParasite"/>
        </authorList>
    </citation>
    <scope>IDENTIFICATION</scope>
</reference>
<name>A0AC34R0X6_9BILA</name>
<sequence length="187" mass="21920">MRIYDDAEQDFRGSTTLTKWQGDESTLIDRFDVRNFLETIPKKSTSVEEGPKTAEEFIEQMQIEYERYKELVAVEFTGDDEERVLKNMEEKEQKKMLARLSKYRHKKQTKPAKKAAIGFTYDDDQEETQEKNEQDDSETKKASFSKPASDSESSEDEEELFSARLGSIIFSSNDWERLNKIGEKYHL</sequence>